<evidence type="ECO:0000256" key="3">
    <source>
        <dbReference type="ARBA" id="ARBA00022729"/>
    </source>
</evidence>
<protein>
    <submittedName>
        <fullName evidence="6">Spermidine/putrescine ABC transporter substrate-binding protein</fullName>
    </submittedName>
</protein>
<name>A0A2I0CMF1_9PSED</name>
<keyword evidence="4" id="KW-0574">Periplasm</keyword>
<comment type="subcellular location">
    <subcellularLocation>
        <location evidence="1">Periplasm</location>
    </subcellularLocation>
</comment>
<dbReference type="GO" id="GO:0042597">
    <property type="term" value="C:periplasmic space"/>
    <property type="evidence" value="ECO:0007669"/>
    <property type="project" value="UniProtKB-SubCell"/>
</dbReference>
<feature type="chain" id="PRO_5014142939" evidence="5">
    <location>
        <begin position="22"/>
        <end position="343"/>
    </location>
</feature>
<evidence type="ECO:0000256" key="2">
    <source>
        <dbReference type="ARBA" id="ARBA00022448"/>
    </source>
</evidence>
<dbReference type="Proteomes" id="UP000242861">
    <property type="component" value="Unassembled WGS sequence"/>
</dbReference>
<evidence type="ECO:0000256" key="4">
    <source>
        <dbReference type="ARBA" id="ARBA00022764"/>
    </source>
</evidence>
<evidence type="ECO:0000313" key="6">
    <source>
        <dbReference type="EMBL" id="PKF70317.1"/>
    </source>
</evidence>
<keyword evidence="3 5" id="KW-0732">Signal</keyword>
<dbReference type="GO" id="GO:0015846">
    <property type="term" value="P:polyamine transport"/>
    <property type="evidence" value="ECO:0007669"/>
    <property type="project" value="InterPro"/>
</dbReference>
<reference evidence="7" key="1">
    <citation type="submission" date="2017-12" db="EMBL/GenBank/DDBJ databases">
        <authorList>
            <person name="Yu X.-Y."/>
        </authorList>
    </citation>
    <scope>NUCLEOTIDE SEQUENCE [LARGE SCALE GENOMIC DNA]</scope>
    <source>
        <strain evidence="7">ZYSR67-Z</strain>
    </source>
</reference>
<dbReference type="InterPro" id="IPR006059">
    <property type="entry name" value="SBP"/>
</dbReference>
<dbReference type="PANTHER" id="PTHR30222">
    <property type="entry name" value="SPERMIDINE/PUTRESCINE-BINDING PERIPLASMIC PROTEIN"/>
    <property type="match status" value="1"/>
</dbReference>
<gene>
    <name evidence="6" type="ORF">CW360_13525</name>
</gene>
<evidence type="ECO:0000313" key="7">
    <source>
        <dbReference type="Proteomes" id="UP000242861"/>
    </source>
</evidence>
<accession>A0A2I0CMF1</accession>
<dbReference type="EMBL" id="PIYS01000027">
    <property type="protein sequence ID" value="PKF70317.1"/>
    <property type="molecule type" value="Genomic_DNA"/>
</dbReference>
<keyword evidence="2" id="KW-0813">Transport</keyword>
<dbReference type="AlphaFoldDB" id="A0A2I0CMF1"/>
<dbReference type="SUPFAM" id="SSF53850">
    <property type="entry name" value="Periplasmic binding protein-like II"/>
    <property type="match status" value="1"/>
</dbReference>
<dbReference type="InterPro" id="IPR001188">
    <property type="entry name" value="Sperm_putr-bd"/>
</dbReference>
<dbReference type="RefSeq" id="WP_101194049.1">
    <property type="nucleotide sequence ID" value="NZ_PIYS01000027.1"/>
</dbReference>
<dbReference type="PANTHER" id="PTHR30222:SF17">
    <property type="entry name" value="SPERMIDINE_PUTRESCINE-BINDING PERIPLASMIC PROTEIN"/>
    <property type="match status" value="1"/>
</dbReference>
<evidence type="ECO:0000256" key="5">
    <source>
        <dbReference type="SAM" id="SignalP"/>
    </source>
</evidence>
<evidence type="ECO:0000256" key="1">
    <source>
        <dbReference type="ARBA" id="ARBA00004418"/>
    </source>
</evidence>
<comment type="caution">
    <text evidence="6">The sequence shown here is derived from an EMBL/GenBank/DDBJ whole genome shotgun (WGS) entry which is preliminary data.</text>
</comment>
<feature type="signal peptide" evidence="5">
    <location>
        <begin position="1"/>
        <end position="21"/>
    </location>
</feature>
<dbReference type="Gene3D" id="3.40.190.10">
    <property type="entry name" value="Periplasmic binding protein-like II"/>
    <property type="match status" value="2"/>
</dbReference>
<dbReference type="GO" id="GO:0019808">
    <property type="term" value="F:polyamine binding"/>
    <property type="evidence" value="ECO:0007669"/>
    <property type="project" value="InterPro"/>
</dbReference>
<organism evidence="6 7">
    <name type="scientific">Pseudomonas fluvialis</name>
    <dbReference type="NCBI Taxonomy" id="1793966"/>
    <lineage>
        <taxon>Bacteria</taxon>
        <taxon>Pseudomonadati</taxon>
        <taxon>Pseudomonadota</taxon>
        <taxon>Gammaproteobacteria</taxon>
        <taxon>Pseudomonadales</taxon>
        <taxon>Pseudomonadaceae</taxon>
        <taxon>Pseudomonas</taxon>
    </lineage>
</organism>
<dbReference type="Pfam" id="PF13416">
    <property type="entry name" value="SBP_bac_8"/>
    <property type="match status" value="1"/>
</dbReference>
<sequence>MPRCLHLLGLAALLLSLPALATPPLRLLSWPGYADEDLVAAFEQRYQHPVEVTLVHSDEQLRRQFNRQQGRYFDLIAANTAELQALHAQQRLLALPLQQLPNRLRQQRRFRDLQTLPGISADGQVYAIPYAYAEMGLIYDRQQLSQAPQSIASLWDPALHGRVLIYDGGSHNFALAALRQGLPPFDLPAQALSELARDLQALRRNSLTFYRGPEESAELFISQGAALMFANYGQQQVKLLRDAGADIGYSIPREGALAWLDCWAINQASQQVELALRWIDYSLEPPVSQALSERHGLGSTLEGAADALPAQARLHWLQPVENEQRRSQLWQAIRSGKRQLPGE</sequence>
<dbReference type="PRINTS" id="PR00909">
    <property type="entry name" value="SPERMDNBNDNG"/>
</dbReference>
<proteinExistence type="predicted"/>